<name>A0ABR7U4U2_9BRAD</name>
<evidence type="ECO:0000313" key="3">
    <source>
        <dbReference type="Proteomes" id="UP000639516"/>
    </source>
</evidence>
<protein>
    <submittedName>
        <fullName evidence="2">Phasin family protein</fullName>
    </submittedName>
</protein>
<evidence type="ECO:0000313" key="2">
    <source>
        <dbReference type="EMBL" id="MBC9979012.1"/>
    </source>
</evidence>
<organism evidence="2 3">
    <name type="scientific">Bradyrhizobium campsiandrae</name>
    <dbReference type="NCBI Taxonomy" id="1729892"/>
    <lineage>
        <taxon>Bacteria</taxon>
        <taxon>Pseudomonadati</taxon>
        <taxon>Pseudomonadota</taxon>
        <taxon>Alphaproteobacteria</taxon>
        <taxon>Hyphomicrobiales</taxon>
        <taxon>Nitrobacteraceae</taxon>
        <taxon>Bradyrhizobium</taxon>
    </lineage>
</organism>
<proteinExistence type="predicted"/>
<gene>
    <name evidence="2" type="ORF">HA482_12430</name>
</gene>
<dbReference type="EMBL" id="JAATTO010000015">
    <property type="protein sequence ID" value="MBC9979012.1"/>
    <property type="molecule type" value="Genomic_DNA"/>
</dbReference>
<sequence>MENEHTASTFSFVTPDWVRSFNGVPRNLYGALSKEALGFTASCLQDQADYLKKLAESATPAEALKCQMDFVQQSWWRYFSEGWHVVDALRKNQPSGSAPIE</sequence>
<feature type="domain" description="Phasin" evidence="1">
    <location>
        <begin position="31"/>
        <end position="100"/>
    </location>
</feature>
<accession>A0ABR7U4U2</accession>
<dbReference type="Proteomes" id="UP000639516">
    <property type="component" value="Unassembled WGS sequence"/>
</dbReference>
<dbReference type="RefSeq" id="WP_188107515.1">
    <property type="nucleotide sequence ID" value="NZ_JAANIH010000081.1"/>
</dbReference>
<dbReference type="InterPro" id="IPR018968">
    <property type="entry name" value="Phasin"/>
</dbReference>
<keyword evidence="3" id="KW-1185">Reference proteome</keyword>
<evidence type="ECO:0000259" key="1">
    <source>
        <dbReference type="Pfam" id="PF09361"/>
    </source>
</evidence>
<reference evidence="2 3" key="1">
    <citation type="journal article" date="2020" name="Arch. Microbiol.">
        <title>Bradyrhizobium campsiandrae sp. nov., a nitrogen-fixing bacterial strain isolated from a native leguminous tree from the Amazon adapted to flooded conditions.</title>
        <authorList>
            <person name="Cabral Michel D."/>
            <person name="Martins da Costa E."/>
            <person name="Azarias Guimaraes A."/>
            <person name="Soares de Carvalho T."/>
            <person name="Santos de Castro Caputo P."/>
            <person name="Willems A."/>
            <person name="de Souza Moreira F.M."/>
        </authorList>
    </citation>
    <scope>NUCLEOTIDE SEQUENCE [LARGE SCALE GENOMIC DNA]</scope>
    <source>
        <strain evidence="3">INPA 384B</strain>
    </source>
</reference>
<dbReference type="Pfam" id="PF09361">
    <property type="entry name" value="Phasin_2"/>
    <property type="match status" value="1"/>
</dbReference>
<comment type="caution">
    <text evidence="2">The sequence shown here is derived from an EMBL/GenBank/DDBJ whole genome shotgun (WGS) entry which is preliminary data.</text>
</comment>